<dbReference type="Pfam" id="PF16901">
    <property type="entry name" value="DAO_C"/>
    <property type="match status" value="1"/>
</dbReference>
<dbReference type="GO" id="GO:0006072">
    <property type="term" value="P:glycerol-3-phosphate metabolic process"/>
    <property type="evidence" value="ECO:0007669"/>
    <property type="project" value="InterPro"/>
</dbReference>
<dbReference type="PROSITE" id="PS00978">
    <property type="entry name" value="FAD_G3PDH_2"/>
    <property type="match status" value="1"/>
</dbReference>
<dbReference type="InterPro" id="IPR011992">
    <property type="entry name" value="EF-hand-dom_pair"/>
</dbReference>
<dbReference type="GO" id="GO:0005509">
    <property type="term" value="F:calcium ion binding"/>
    <property type="evidence" value="ECO:0007669"/>
    <property type="project" value="InterPro"/>
</dbReference>
<proteinExistence type="inferred from homology"/>
<dbReference type="PROSITE" id="PS50222">
    <property type="entry name" value="EF_HAND_2"/>
    <property type="match status" value="1"/>
</dbReference>
<evidence type="ECO:0000256" key="6">
    <source>
        <dbReference type="ARBA" id="ARBA00022827"/>
    </source>
</evidence>
<dbReference type="InterPro" id="IPR000447">
    <property type="entry name" value="G3P_DH_FAD-dep"/>
</dbReference>
<dbReference type="GO" id="GO:0004368">
    <property type="term" value="F:glycerol-3-phosphate dehydrogenase (quinone) activity"/>
    <property type="evidence" value="ECO:0007669"/>
    <property type="project" value="UniProtKB-EC"/>
</dbReference>
<dbReference type="GO" id="GO:0005739">
    <property type="term" value="C:mitochondrion"/>
    <property type="evidence" value="ECO:0007669"/>
    <property type="project" value="TreeGrafter"/>
</dbReference>
<dbReference type="InterPro" id="IPR002048">
    <property type="entry name" value="EF_hand_dom"/>
</dbReference>
<dbReference type="SUPFAM" id="SSF54373">
    <property type="entry name" value="FAD-linked reductases, C-terminal domain"/>
    <property type="match status" value="1"/>
</dbReference>
<keyword evidence="5" id="KW-0285">Flavoprotein</keyword>
<dbReference type="PANTHER" id="PTHR11985:SF15">
    <property type="entry name" value="GLYCEROL-3-PHOSPHATE DEHYDROGENASE, MITOCHONDRIAL"/>
    <property type="match status" value="1"/>
</dbReference>
<dbReference type="Pfam" id="PF01266">
    <property type="entry name" value="DAO"/>
    <property type="match status" value="1"/>
</dbReference>
<dbReference type="AlphaFoldDB" id="A0A7S4JT38"/>
<dbReference type="InterPro" id="IPR036188">
    <property type="entry name" value="FAD/NAD-bd_sf"/>
</dbReference>
<evidence type="ECO:0000256" key="5">
    <source>
        <dbReference type="ARBA" id="ARBA00022630"/>
    </source>
</evidence>
<keyword evidence="8" id="KW-0809">Transit peptide</keyword>
<evidence type="ECO:0000256" key="1">
    <source>
        <dbReference type="ARBA" id="ARBA00001974"/>
    </source>
</evidence>
<keyword evidence="6" id="KW-0274">FAD</keyword>
<dbReference type="FunFam" id="1.10.8.870:FF:000010">
    <property type="entry name" value="Glycerol-3-phosphate dehydrogenase"/>
    <property type="match status" value="1"/>
</dbReference>
<evidence type="ECO:0000256" key="8">
    <source>
        <dbReference type="ARBA" id="ARBA00022946"/>
    </source>
</evidence>
<evidence type="ECO:0000256" key="2">
    <source>
        <dbReference type="ARBA" id="ARBA00004745"/>
    </source>
</evidence>
<organism evidence="11">
    <name type="scientific">Paramoeba aestuarina</name>
    <dbReference type="NCBI Taxonomy" id="180227"/>
    <lineage>
        <taxon>Eukaryota</taxon>
        <taxon>Amoebozoa</taxon>
        <taxon>Discosea</taxon>
        <taxon>Flabellinia</taxon>
        <taxon>Dactylopodida</taxon>
        <taxon>Paramoebidae</taxon>
        <taxon>Paramoeba</taxon>
    </lineage>
</organism>
<dbReference type="SUPFAM" id="SSF51905">
    <property type="entry name" value="FAD/NAD(P)-binding domain"/>
    <property type="match status" value="1"/>
</dbReference>
<dbReference type="InterPro" id="IPR038299">
    <property type="entry name" value="DAO_C_sf"/>
</dbReference>
<feature type="domain" description="EF-hand" evidence="10">
    <location>
        <begin position="451"/>
        <end position="486"/>
    </location>
</feature>
<gene>
    <name evidence="11" type="ORF">NAES01612_LOCUS2116</name>
</gene>
<dbReference type="InterPro" id="IPR031656">
    <property type="entry name" value="DAO_C"/>
</dbReference>
<sequence>MLPIYSWWKLPYYYVGAKVYDFLAGGQALESSYFLSKTKAVEKFPMLKPDGLKGAIVYYDGQHNDARMNISLVLSAAANGAMVANHVKVISLIKDTSSKVVGVRVKDMLSGEEWNIYAKGVVSAIGPFADSLRKMDNPNIQTIVTPSTGVHVVLPSYYGPSNMGLLDPETTDDRLLFFLPWQKHVIVGTTDVASEVTTDPQPTEKEISFILNEIQVYLNPGIKIRRGDVLAAWSGLRPLVRDPTKPSSQELARSHVVEVSESNMISVAGGKWTTYRAMASDTVDQAIKSFDLRPQGNCRTETCLLVGSHNYNSLDSIKLAQQFGFDPEVAQHLSESYGDRAFDVAMLSNKTGLKFPILGKRLSPQYPYIEAEVKYATEVEFARTITDVLARRTRLCFLNAIAAKEAIPKVADIMGSTLNWTKEEREKQIKDAKKYLKTMGLSQDRSKYNHNQVVSLREVFDACDLNKDGTLSEKELYFAITSVGASITSEEFQKILKNSEIESKEIGEYDFLTYLNLMDLVEREGGAEG</sequence>
<accession>A0A7S4JT38</accession>
<comment type="similarity">
    <text evidence="3">Belongs to the FAD-dependent glycerol-3-phosphate dehydrogenase family.</text>
</comment>
<dbReference type="Gene3D" id="3.30.9.10">
    <property type="entry name" value="D-Amino Acid Oxidase, subunit A, domain 2"/>
    <property type="match status" value="2"/>
</dbReference>
<dbReference type="Gene3D" id="3.50.50.60">
    <property type="entry name" value="FAD/NAD(P)-binding domain"/>
    <property type="match status" value="1"/>
</dbReference>
<dbReference type="InterPro" id="IPR006076">
    <property type="entry name" value="FAD-dep_OxRdtase"/>
</dbReference>
<dbReference type="InterPro" id="IPR018247">
    <property type="entry name" value="EF_Hand_1_Ca_BS"/>
</dbReference>
<name>A0A7S4JT38_9EUKA</name>
<comment type="pathway">
    <text evidence="2">Polyol metabolism; glycerol degradation.</text>
</comment>
<evidence type="ECO:0000256" key="3">
    <source>
        <dbReference type="ARBA" id="ARBA00007330"/>
    </source>
</evidence>
<dbReference type="CDD" id="cd00051">
    <property type="entry name" value="EFh"/>
    <property type="match status" value="1"/>
</dbReference>
<evidence type="ECO:0000256" key="7">
    <source>
        <dbReference type="ARBA" id="ARBA00022837"/>
    </source>
</evidence>
<dbReference type="EC" id="1.1.5.3" evidence="4"/>
<evidence type="ECO:0000259" key="10">
    <source>
        <dbReference type="PROSITE" id="PS50222"/>
    </source>
</evidence>
<keyword evidence="9" id="KW-0560">Oxidoreductase</keyword>
<dbReference type="SUPFAM" id="SSF47473">
    <property type="entry name" value="EF-hand"/>
    <property type="match status" value="1"/>
</dbReference>
<dbReference type="EMBL" id="HBKR01003153">
    <property type="protein sequence ID" value="CAE2273254.1"/>
    <property type="molecule type" value="Transcribed_RNA"/>
</dbReference>
<dbReference type="PROSITE" id="PS00018">
    <property type="entry name" value="EF_HAND_1"/>
    <property type="match status" value="1"/>
</dbReference>
<protein>
    <recommendedName>
        <fullName evidence="4">glycerol-3-phosphate dehydrogenase</fullName>
        <ecNumber evidence="4">1.1.5.3</ecNumber>
    </recommendedName>
</protein>
<evidence type="ECO:0000256" key="9">
    <source>
        <dbReference type="ARBA" id="ARBA00023002"/>
    </source>
</evidence>
<dbReference type="PANTHER" id="PTHR11985">
    <property type="entry name" value="GLYCEROL-3-PHOSPHATE DEHYDROGENASE"/>
    <property type="match status" value="1"/>
</dbReference>
<reference evidence="11" key="1">
    <citation type="submission" date="2021-01" db="EMBL/GenBank/DDBJ databases">
        <authorList>
            <person name="Corre E."/>
            <person name="Pelletier E."/>
            <person name="Niang G."/>
            <person name="Scheremetjew M."/>
            <person name="Finn R."/>
            <person name="Kale V."/>
            <person name="Holt S."/>
            <person name="Cochrane G."/>
            <person name="Meng A."/>
            <person name="Brown T."/>
            <person name="Cohen L."/>
        </authorList>
    </citation>
    <scope>NUCLEOTIDE SEQUENCE</scope>
    <source>
        <strain evidence="11">SoJaBio B1-5/56/2</strain>
    </source>
</reference>
<comment type="cofactor">
    <cofactor evidence="1">
        <name>FAD</name>
        <dbReference type="ChEBI" id="CHEBI:57692"/>
    </cofactor>
</comment>
<evidence type="ECO:0000313" key="11">
    <source>
        <dbReference type="EMBL" id="CAE2273254.1"/>
    </source>
</evidence>
<dbReference type="Gene3D" id="1.10.8.870">
    <property type="entry name" value="Alpha-glycerophosphate oxidase, cap domain"/>
    <property type="match status" value="1"/>
</dbReference>
<keyword evidence="7" id="KW-0106">Calcium</keyword>
<dbReference type="Gene3D" id="1.10.238.10">
    <property type="entry name" value="EF-hand"/>
    <property type="match status" value="1"/>
</dbReference>
<evidence type="ECO:0000256" key="4">
    <source>
        <dbReference type="ARBA" id="ARBA00013029"/>
    </source>
</evidence>